<dbReference type="eggNOG" id="COG0131">
    <property type="taxonomic scope" value="Bacteria"/>
</dbReference>
<dbReference type="GO" id="GO:0000105">
    <property type="term" value="P:L-histidine biosynthetic process"/>
    <property type="evidence" value="ECO:0007669"/>
    <property type="project" value="UniProtKB-UniRule"/>
</dbReference>
<proteinExistence type="inferred from homology"/>
<dbReference type="PANTHER" id="PTHR23133">
    <property type="entry name" value="IMIDAZOLEGLYCEROL-PHOSPHATE DEHYDRATASE HIS7"/>
    <property type="match status" value="1"/>
</dbReference>
<comment type="subcellular location">
    <subcellularLocation>
        <location evidence="6 7">Cytoplasm</location>
    </subcellularLocation>
</comment>
<dbReference type="CDD" id="cd07914">
    <property type="entry name" value="IGPD"/>
    <property type="match status" value="1"/>
</dbReference>
<organism evidence="8 9">
    <name type="scientific">Ignavibacterium album (strain DSM 19864 / JCM 16511 / NBRC 101810 / Mat9-16)</name>
    <dbReference type="NCBI Taxonomy" id="945713"/>
    <lineage>
        <taxon>Bacteria</taxon>
        <taxon>Pseudomonadati</taxon>
        <taxon>Ignavibacteriota</taxon>
        <taxon>Ignavibacteria</taxon>
        <taxon>Ignavibacteriales</taxon>
        <taxon>Ignavibacteriaceae</taxon>
        <taxon>Ignavibacterium</taxon>
    </lineage>
</organism>
<evidence type="ECO:0000256" key="1">
    <source>
        <dbReference type="ARBA" id="ARBA00005047"/>
    </source>
</evidence>
<dbReference type="FunFam" id="3.30.230.40:FF:000003">
    <property type="entry name" value="Imidazoleglycerol-phosphate dehydratase HisB"/>
    <property type="match status" value="1"/>
</dbReference>
<dbReference type="NCBIfam" id="NF002111">
    <property type="entry name" value="PRK00951.2-1"/>
    <property type="match status" value="1"/>
</dbReference>
<dbReference type="SUPFAM" id="SSF54211">
    <property type="entry name" value="Ribosomal protein S5 domain 2-like"/>
    <property type="match status" value="2"/>
</dbReference>
<dbReference type="HAMAP" id="MF_00076">
    <property type="entry name" value="HisB"/>
    <property type="match status" value="1"/>
</dbReference>
<accession>I0AGQ7</accession>
<dbReference type="Gene3D" id="3.30.230.40">
    <property type="entry name" value="Imidazole glycerol phosphate dehydratase, domain 1"/>
    <property type="match status" value="2"/>
</dbReference>
<comment type="similarity">
    <text evidence="6 7">Belongs to the imidazoleglycerol-phosphate dehydratase family.</text>
</comment>
<dbReference type="Pfam" id="PF00475">
    <property type="entry name" value="IGPD"/>
    <property type="match status" value="1"/>
</dbReference>
<keyword evidence="4 6" id="KW-0368">Histidine biosynthesis</keyword>
<dbReference type="InterPro" id="IPR020568">
    <property type="entry name" value="Ribosomal_Su5_D2-typ_SF"/>
</dbReference>
<dbReference type="NCBIfam" id="NF002114">
    <property type="entry name" value="PRK00951.2-4"/>
    <property type="match status" value="1"/>
</dbReference>
<evidence type="ECO:0000256" key="7">
    <source>
        <dbReference type="RuleBase" id="RU000599"/>
    </source>
</evidence>
<keyword evidence="3 6" id="KW-0028">Amino-acid biosynthesis</keyword>
<dbReference type="RefSeq" id="WP_014559322.1">
    <property type="nucleotide sequence ID" value="NC_017464.1"/>
</dbReference>
<dbReference type="PROSITE" id="PS00954">
    <property type="entry name" value="IGP_DEHYDRATASE_1"/>
    <property type="match status" value="1"/>
</dbReference>
<comment type="catalytic activity">
    <reaction evidence="6 7">
        <text>D-erythro-1-(imidazol-4-yl)glycerol 3-phosphate = 3-(imidazol-4-yl)-2-oxopropyl phosphate + H2O</text>
        <dbReference type="Rhea" id="RHEA:11040"/>
        <dbReference type="ChEBI" id="CHEBI:15377"/>
        <dbReference type="ChEBI" id="CHEBI:57766"/>
        <dbReference type="ChEBI" id="CHEBI:58278"/>
        <dbReference type="EC" id="4.2.1.19"/>
    </reaction>
</comment>
<dbReference type="AlphaFoldDB" id="I0AGQ7"/>
<dbReference type="HOGENOM" id="CLU_044308_3_0_10"/>
<dbReference type="InterPro" id="IPR000807">
    <property type="entry name" value="ImidazoleglycerolP_deHydtase"/>
</dbReference>
<evidence type="ECO:0000256" key="3">
    <source>
        <dbReference type="ARBA" id="ARBA00022605"/>
    </source>
</evidence>
<dbReference type="PANTHER" id="PTHR23133:SF2">
    <property type="entry name" value="IMIDAZOLEGLYCEROL-PHOSPHATE DEHYDRATASE"/>
    <property type="match status" value="1"/>
</dbReference>
<sequence>MKNLIPRKAIVIRNTKETKISVKLNLDGSGKSKIKTGIGFFDHMLEQIARHANLDLQVSVKGDLQIDEHHTVEDTGIALGEAIRKALGDKKGIQRYGFFIPMDDSVAICTIDLGGRSYLNFNCKFKREKVGEFPTELTKEFFRALADSMKANIYIKAKGENDHHKIESIFKAFAKSLNEAARFDERNNNRIPSTKGIL</sequence>
<evidence type="ECO:0000313" key="9">
    <source>
        <dbReference type="Proteomes" id="UP000007394"/>
    </source>
</evidence>
<gene>
    <name evidence="6 8" type="primary">hisB</name>
    <name evidence="8" type="ordered locus">IALB_0452</name>
</gene>
<dbReference type="EMBL" id="CP003418">
    <property type="protein sequence ID" value="AFH48164.1"/>
    <property type="molecule type" value="Genomic_DNA"/>
</dbReference>
<reference evidence="8 9" key="1">
    <citation type="journal article" date="2012" name="Front. Microbiol.">
        <title>Complete genome of Ignavibacterium album, a metabolically versatile, flagellated, facultative anaerobe from the phylum Chlorobi.</title>
        <authorList>
            <person name="Liu Z."/>
            <person name="Frigaard N.-U."/>
            <person name="Vogl K."/>
            <person name="Iino T."/>
            <person name="Ohkuma M."/>
            <person name="Overmann J."/>
            <person name="Bryant D.A."/>
        </authorList>
    </citation>
    <scope>NUCLEOTIDE SEQUENCE [LARGE SCALE GENOMIC DNA]</scope>
    <source>
        <strain evidence="9">DSM 19864 / JCM 16511 / NBRC 101810 / Mat9-16</strain>
    </source>
</reference>
<evidence type="ECO:0000256" key="2">
    <source>
        <dbReference type="ARBA" id="ARBA00016664"/>
    </source>
</evidence>
<dbReference type="InterPro" id="IPR038494">
    <property type="entry name" value="IGPD_sf"/>
</dbReference>
<evidence type="ECO:0000256" key="4">
    <source>
        <dbReference type="ARBA" id="ARBA00023102"/>
    </source>
</evidence>
<evidence type="ECO:0000256" key="6">
    <source>
        <dbReference type="HAMAP-Rule" id="MF_00076"/>
    </source>
</evidence>
<evidence type="ECO:0000313" key="8">
    <source>
        <dbReference type="EMBL" id="AFH48164.1"/>
    </source>
</evidence>
<comment type="pathway">
    <text evidence="1 6 7">Amino-acid biosynthesis; L-histidine biosynthesis; L-histidine from 5-phospho-alpha-D-ribose 1-diphosphate: step 6/9.</text>
</comment>
<dbReference type="Proteomes" id="UP000007394">
    <property type="component" value="Chromosome"/>
</dbReference>
<dbReference type="FunFam" id="3.30.230.40:FF:000001">
    <property type="entry name" value="Imidazoleglycerol-phosphate dehydratase HisB"/>
    <property type="match status" value="1"/>
</dbReference>
<dbReference type="GO" id="GO:0004424">
    <property type="term" value="F:imidazoleglycerol-phosphate dehydratase activity"/>
    <property type="evidence" value="ECO:0007669"/>
    <property type="project" value="UniProtKB-UniRule"/>
</dbReference>
<keyword evidence="6" id="KW-0963">Cytoplasm</keyword>
<dbReference type="STRING" id="945713.IALB_0452"/>
<dbReference type="InterPro" id="IPR020565">
    <property type="entry name" value="ImidazoleglycerP_deHydtase_CS"/>
</dbReference>
<evidence type="ECO:0000256" key="5">
    <source>
        <dbReference type="ARBA" id="ARBA00023239"/>
    </source>
</evidence>
<dbReference type="UniPathway" id="UPA00031">
    <property type="reaction ID" value="UER00011"/>
</dbReference>
<keyword evidence="5 6" id="KW-0456">Lyase</keyword>
<dbReference type="KEGG" id="ial:IALB_0452"/>
<dbReference type="PATRIC" id="fig|945713.3.peg.450"/>
<name>I0AGQ7_IGNAJ</name>
<keyword evidence="9" id="KW-1185">Reference proteome</keyword>
<dbReference type="GO" id="GO:0005737">
    <property type="term" value="C:cytoplasm"/>
    <property type="evidence" value="ECO:0007669"/>
    <property type="project" value="UniProtKB-SubCell"/>
</dbReference>
<protein>
    <recommendedName>
        <fullName evidence="2 6">Imidazoleglycerol-phosphate dehydratase</fullName>
        <shortName evidence="6">IGPD</shortName>
        <ecNumber evidence="6 7">4.2.1.19</ecNumber>
    </recommendedName>
</protein>
<dbReference type="PROSITE" id="PS00955">
    <property type="entry name" value="IGP_DEHYDRATASE_2"/>
    <property type="match status" value="1"/>
</dbReference>
<dbReference type="EC" id="4.2.1.19" evidence="6 7"/>